<dbReference type="SUPFAM" id="SSF54909">
    <property type="entry name" value="Dimeric alpha+beta barrel"/>
    <property type="match status" value="1"/>
</dbReference>
<dbReference type="Gene3D" id="3.30.70.100">
    <property type="match status" value="1"/>
</dbReference>
<keyword evidence="4" id="KW-1185">Reference proteome</keyword>
<dbReference type="RefSeq" id="WP_072363346.1">
    <property type="nucleotide sequence ID" value="NZ_CP139972.1"/>
</dbReference>
<gene>
    <name evidence="1" type="ORF">SAMN05661012_04356</name>
    <name evidence="2" type="ORF">SR876_02600</name>
</gene>
<evidence type="ECO:0000313" key="3">
    <source>
        <dbReference type="Proteomes" id="UP000183788"/>
    </source>
</evidence>
<reference evidence="2 4" key="2">
    <citation type="submission" date="2023-11" db="EMBL/GenBank/DDBJ databases">
        <title>MicrobeMod: A computational toolkit for identifying prokaryotic methylation and restriction-modification with nanopore sequencing.</title>
        <authorList>
            <person name="Crits-Christoph A."/>
            <person name="Kang S.C."/>
            <person name="Lee H."/>
            <person name="Ostrov N."/>
        </authorList>
    </citation>
    <scope>NUCLEOTIDE SEQUENCE [LARGE SCALE GENOMIC DNA]</scope>
    <source>
        <strain evidence="2 4">ATCC 23090</strain>
    </source>
</reference>
<dbReference type="Proteomes" id="UP001326715">
    <property type="component" value="Chromosome"/>
</dbReference>
<dbReference type="Proteomes" id="UP000183788">
    <property type="component" value="Unassembled WGS sequence"/>
</dbReference>
<name>A0A1K1RWB0_9BACT</name>
<proteinExistence type="predicted"/>
<dbReference type="InterPro" id="IPR011008">
    <property type="entry name" value="Dimeric_a/b-barrel"/>
</dbReference>
<reference evidence="1 3" key="1">
    <citation type="submission" date="2016-11" db="EMBL/GenBank/DDBJ databases">
        <authorList>
            <person name="Jaros S."/>
            <person name="Januszkiewicz K."/>
            <person name="Wedrychowicz H."/>
        </authorList>
    </citation>
    <scope>NUCLEOTIDE SEQUENCE [LARGE SCALE GENOMIC DNA]</scope>
    <source>
        <strain evidence="1 3">DSM 784</strain>
    </source>
</reference>
<accession>A0A1K1RWB0</accession>
<dbReference type="AlphaFoldDB" id="A0A1K1RWB0"/>
<dbReference type="EMBL" id="FPIZ01000015">
    <property type="protein sequence ID" value="SFW76443.1"/>
    <property type="molecule type" value="Genomic_DNA"/>
</dbReference>
<sequence length="110" mass="12608">MSTQNKKPQPGYVIKMVAKAGKGDELRRLATDGMRIANKGGHWVHCIAENEPDTLWTFEFFESEEAKKQYEESDLADTLRNEILDLIEEPLQQNAMRIDVIPFSASWLPE</sequence>
<evidence type="ECO:0000313" key="1">
    <source>
        <dbReference type="EMBL" id="SFW76443.1"/>
    </source>
</evidence>
<evidence type="ECO:0000313" key="4">
    <source>
        <dbReference type="Proteomes" id="UP001326715"/>
    </source>
</evidence>
<dbReference type="EMBL" id="CP140154">
    <property type="protein sequence ID" value="WQG90372.1"/>
    <property type="molecule type" value="Genomic_DNA"/>
</dbReference>
<organism evidence="1 3">
    <name type="scientific">Chitinophaga sancti</name>
    <dbReference type="NCBI Taxonomy" id="1004"/>
    <lineage>
        <taxon>Bacteria</taxon>
        <taxon>Pseudomonadati</taxon>
        <taxon>Bacteroidota</taxon>
        <taxon>Chitinophagia</taxon>
        <taxon>Chitinophagales</taxon>
        <taxon>Chitinophagaceae</taxon>
        <taxon>Chitinophaga</taxon>
    </lineage>
</organism>
<evidence type="ECO:0000313" key="2">
    <source>
        <dbReference type="EMBL" id="WQG90372.1"/>
    </source>
</evidence>
<protein>
    <recommendedName>
        <fullName evidence="5">Quinol monooxygenase YgiN</fullName>
    </recommendedName>
</protein>
<evidence type="ECO:0008006" key="5">
    <source>
        <dbReference type="Google" id="ProtNLM"/>
    </source>
</evidence>